<evidence type="ECO:0000313" key="3">
    <source>
        <dbReference type="Proteomes" id="UP000034316"/>
    </source>
</evidence>
<proteinExistence type="predicted"/>
<feature type="transmembrane region" description="Helical" evidence="1">
    <location>
        <begin position="423"/>
        <end position="443"/>
    </location>
</feature>
<keyword evidence="1" id="KW-1133">Transmembrane helix</keyword>
<dbReference type="PANTHER" id="PTHR36851:SF1">
    <property type="entry name" value="GLYCO_TRANS_2-LIKE DOMAIN-CONTAINING PROTEIN"/>
    <property type="match status" value="1"/>
</dbReference>
<feature type="transmembrane region" description="Helical" evidence="1">
    <location>
        <begin position="380"/>
        <end position="403"/>
    </location>
</feature>
<reference evidence="2 3" key="1">
    <citation type="journal article" date="2015" name="Nature">
        <title>rRNA introns, odd ribosomes, and small enigmatic genomes across a large radiation of phyla.</title>
        <authorList>
            <person name="Brown C.T."/>
            <person name="Hug L.A."/>
            <person name="Thomas B.C."/>
            <person name="Sharon I."/>
            <person name="Castelle C.J."/>
            <person name="Singh A."/>
            <person name="Wilkins M.J."/>
            <person name="Williams K.H."/>
            <person name="Banfield J.F."/>
        </authorList>
    </citation>
    <scope>NUCLEOTIDE SEQUENCE [LARGE SCALE GENOMIC DNA]</scope>
</reference>
<protein>
    <recommendedName>
        <fullName evidence="4">Glycosyltransferase 2-like domain-containing protein</fullName>
    </recommendedName>
</protein>
<evidence type="ECO:0008006" key="4">
    <source>
        <dbReference type="Google" id="ProtNLM"/>
    </source>
</evidence>
<gene>
    <name evidence="2" type="ORF">UR93_C0009G0029</name>
</gene>
<dbReference type="Proteomes" id="UP000034316">
    <property type="component" value="Unassembled WGS sequence"/>
</dbReference>
<comment type="caution">
    <text evidence="2">The sequence shown here is derived from an EMBL/GenBank/DDBJ whole genome shotgun (WGS) entry which is preliminary data.</text>
</comment>
<evidence type="ECO:0000313" key="2">
    <source>
        <dbReference type="EMBL" id="KKP88741.1"/>
    </source>
</evidence>
<dbReference type="EMBL" id="LBRB01000009">
    <property type="protein sequence ID" value="KKP88741.1"/>
    <property type="molecule type" value="Genomic_DNA"/>
</dbReference>
<dbReference type="AlphaFoldDB" id="A0A0G0DIX5"/>
<accession>A0A0G0DIX5</accession>
<dbReference type="STRING" id="1618333.UR93_C0009G0029"/>
<keyword evidence="1" id="KW-0472">Membrane</keyword>
<keyword evidence="1" id="KW-0812">Transmembrane</keyword>
<dbReference type="PANTHER" id="PTHR36851">
    <property type="entry name" value="UNNAMED PRODUCT"/>
    <property type="match status" value="1"/>
</dbReference>
<evidence type="ECO:0000256" key="1">
    <source>
        <dbReference type="SAM" id="Phobius"/>
    </source>
</evidence>
<feature type="transmembrane region" description="Helical" evidence="1">
    <location>
        <begin position="464"/>
        <end position="484"/>
    </location>
</feature>
<organism evidence="2 3">
    <name type="scientific">Berkelbacteria bacterium GW2011_GWA2_35_9</name>
    <dbReference type="NCBI Taxonomy" id="1618333"/>
    <lineage>
        <taxon>Bacteria</taxon>
        <taxon>Candidatus Berkelbacteria</taxon>
    </lineage>
</organism>
<feature type="transmembrane region" description="Helical" evidence="1">
    <location>
        <begin position="20"/>
        <end position="49"/>
    </location>
</feature>
<sequence>MENYFYRRVLEIIPGLLTWSAFLITFFLAFYSPIAIAIFILCFDMFWFYRSIRLSINTSIAYNHMKKDAKIDWINKIKSIDYSKNNNIVASKYKFENLYQVILLIFYKEPIELIEESVKSYISSNYNKEKFILVLATEERAGDHGEMVYRYIQNKYGQYFHTILKTVHPADLKGEIKSKSSNATWGAKEIKKYLDKNKINYDQVILHNFDADTKTRPQFFHYVAYKYLTTNINQPTSYQPIHVYLNNMWEAPAAVRVVAMSSTLIFMHNTLREKKLHHFSSRVDIFKTLVDINFWTVDSIPEDSREYYDSFFYYQGKLKIEPLYIPLEMSAVLSDTFFKTIKNQYQQLRRWAWGIVDFPYVVFKAFEDKNISMWKKMYKIFYLLESHFSWATGAIFITILSWIPAYFNPAFSKTVLGANLPFYSRSILIFALMGLIVSIYISLKLIPSKPETTFYYRAHKYTSFVLQWFLVPIVSIFLSAFASIDAQTRLMFGKYLEYQVSDKVAIKN</sequence>
<name>A0A0G0DIX5_9BACT</name>